<dbReference type="InParanoid" id="L9JC49"/>
<reference evidence="3" key="2">
    <citation type="journal article" date="2013" name="Nat. Commun.">
        <title>Genome of the Chinese tree shrew.</title>
        <authorList>
            <person name="Fan Y."/>
            <person name="Huang Z.Y."/>
            <person name="Cao C.C."/>
            <person name="Chen C.S."/>
            <person name="Chen Y.X."/>
            <person name="Fan D.D."/>
            <person name="He J."/>
            <person name="Hou H.L."/>
            <person name="Hu L."/>
            <person name="Hu X.T."/>
            <person name="Jiang X.T."/>
            <person name="Lai R."/>
            <person name="Lang Y.S."/>
            <person name="Liang B."/>
            <person name="Liao S.G."/>
            <person name="Mu D."/>
            <person name="Ma Y.Y."/>
            <person name="Niu Y.Y."/>
            <person name="Sun X.Q."/>
            <person name="Xia J.Q."/>
            <person name="Xiao J."/>
            <person name="Xiong Z.Q."/>
            <person name="Xu L."/>
            <person name="Yang L."/>
            <person name="Zhang Y."/>
            <person name="Zhao W."/>
            <person name="Zhao X.D."/>
            <person name="Zheng Y.T."/>
            <person name="Zhou J.M."/>
            <person name="Zhu Y.B."/>
            <person name="Zhang G.J."/>
            <person name="Wang J."/>
            <person name="Yao Y.G."/>
        </authorList>
    </citation>
    <scope>NUCLEOTIDE SEQUENCE [LARGE SCALE GENOMIC DNA]</scope>
</reference>
<evidence type="ECO:0000313" key="2">
    <source>
        <dbReference type="EMBL" id="ELW48146.1"/>
    </source>
</evidence>
<sequence>MPSLTSGASAALAQEQVTAPGFQQGPGLIGRERLLVLLDSWPCSMGGSSRRARAPPGPFPRWLRKKEPSSHPQELDLGPQYPSMMYGAGCVWLLLGLVPWNDPVSLAGSTLLGSPCAWGMCPRLGCVPMSGQPRVLATNGRSVESGQVLRESDQNNAIAGGSCFLGQGRACSPSQPCCVLGLLASCNGFTIVPQALPGPPPSPAFAADRPSLGISRICPASALVLAPFPGTVRTGSELILPVLCQWVISHRTAADLATLPTSRSLGPQPSVPKALRPTPLRPPALPWPGRISPRGAQPVSTLDARRFVATKRNTPEGRDCQPQRGQPARTECCRKAPVVAMGNDPSRAVSHVTLEGKTP</sequence>
<keyword evidence="3" id="KW-1185">Reference proteome</keyword>
<proteinExistence type="predicted"/>
<protein>
    <submittedName>
        <fullName evidence="2">Uncharacterized protein</fullName>
    </submittedName>
</protein>
<evidence type="ECO:0000256" key="1">
    <source>
        <dbReference type="SAM" id="MobiDB-lite"/>
    </source>
</evidence>
<reference evidence="3" key="1">
    <citation type="submission" date="2012-07" db="EMBL/GenBank/DDBJ databases">
        <title>Genome of the Chinese tree shrew, a rising model animal genetically related to primates.</title>
        <authorList>
            <person name="Zhang G."/>
            <person name="Fan Y."/>
            <person name="Yao Y."/>
            <person name="Huang Z."/>
        </authorList>
    </citation>
    <scope>NUCLEOTIDE SEQUENCE [LARGE SCALE GENOMIC DNA]</scope>
</reference>
<feature type="region of interest" description="Disordered" evidence="1">
    <location>
        <begin position="46"/>
        <end position="74"/>
    </location>
</feature>
<gene>
    <name evidence="2" type="ORF">TREES_T100000980</name>
</gene>
<accession>L9JC49</accession>
<dbReference type="EMBL" id="KB321070">
    <property type="protein sequence ID" value="ELW48146.1"/>
    <property type="molecule type" value="Genomic_DNA"/>
</dbReference>
<dbReference type="AlphaFoldDB" id="L9JC49"/>
<evidence type="ECO:0000313" key="3">
    <source>
        <dbReference type="Proteomes" id="UP000011518"/>
    </source>
</evidence>
<name>L9JC49_TUPCH</name>
<feature type="region of interest" description="Disordered" evidence="1">
    <location>
        <begin position="260"/>
        <end position="299"/>
    </location>
</feature>
<organism evidence="2 3">
    <name type="scientific">Tupaia chinensis</name>
    <name type="common">Chinese tree shrew</name>
    <name type="synonym">Tupaia belangeri chinensis</name>
    <dbReference type="NCBI Taxonomy" id="246437"/>
    <lineage>
        <taxon>Eukaryota</taxon>
        <taxon>Metazoa</taxon>
        <taxon>Chordata</taxon>
        <taxon>Craniata</taxon>
        <taxon>Vertebrata</taxon>
        <taxon>Euteleostomi</taxon>
        <taxon>Mammalia</taxon>
        <taxon>Eutheria</taxon>
        <taxon>Euarchontoglires</taxon>
        <taxon>Scandentia</taxon>
        <taxon>Tupaiidae</taxon>
        <taxon>Tupaia</taxon>
    </lineage>
</organism>
<dbReference type="Proteomes" id="UP000011518">
    <property type="component" value="Unassembled WGS sequence"/>
</dbReference>